<evidence type="ECO:0000313" key="4">
    <source>
        <dbReference type="Proteomes" id="UP000248795"/>
    </source>
</evidence>
<feature type="region of interest" description="Disordered" evidence="1">
    <location>
        <begin position="113"/>
        <end position="136"/>
    </location>
</feature>
<dbReference type="EMBL" id="QKVK01000009">
    <property type="protein sequence ID" value="PZF75590.1"/>
    <property type="molecule type" value="Genomic_DNA"/>
</dbReference>
<evidence type="ECO:0000256" key="1">
    <source>
        <dbReference type="SAM" id="MobiDB-lite"/>
    </source>
</evidence>
<keyword evidence="2" id="KW-0812">Transmembrane</keyword>
<evidence type="ECO:0008006" key="5">
    <source>
        <dbReference type="Google" id="ProtNLM"/>
    </source>
</evidence>
<name>A0A2W2AST8_9HYPH</name>
<proteinExistence type="predicted"/>
<feature type="region of interest" description="Disordered" evidence="1">
    <location>
        <begin position="1"/>
        <end position="21"/>
    </location>
</feature>
<keyword evidence="4" id="KW-1185">Reference proteome</keyword>
<dbReference type="Proteomes" id="UP000248795">
    <property type="component" value="Unassembled WGS sequence"/>
</dbReference>
<feature type="compositionally biased region" description="Basic and acidic residues" evidence="1">
    <location>
        <begin position="1"/>
        <end position="10"/>
    </location>
</feature>
<keyword evidence="2" id="KW-0472">Membrane</keyword>
<feature type="transmembrane region" description="Helical" evidence="2">
    <location>
        <begin position="61"/>
        <end position="79"/>
    </location>
</feature>
<dbReference type="Pfam" id="PF09527">
    <property type="entry name" value="ATPase_gene1"/>
    <property type="match status" value="1"/>
</dbReference>
<dbReference type="InterPro" id="IPR032820">
    <property type="entry name" value="ATPase_put"/>
</dbReference>
<sequence>MTKPSDERPKQGSSDPELGDLSARLKDLSGRIAAERQEQAESAKPQTTLQDASAYARGYKLVSEFAAGTLVGGLIGYGIDWLFGTLPFGLIIFLLLGFGAGFLNLARAANRVPPAQDRLGSSPPPKAAPDDDEEED</sequence>
<accession>A0A2W2AST8</accession>
<feature type="transmembrane region" description="Helical" evidence="2">
    <location>
        <begin position="85"/>
        <end position="106"/>
    </location>
</feature>
<reference evidence="4" key="1">
    <citation type="submission" date="2018-06" db="EMBL/GenBank/DDBJ databases">
        <title>Aestuariibacter litoralis strain KCTC 52945T.</title>
        <authorList>
            <person name="Li X."/>
            <person name="Salam N."/>
            <person name="Li J.-L."/>
            <person name="Chen Y.-M."/>
            <person name="Yang Z.-W."/>
            <person name="Zhang L.-Y."/>
            <person name="Han M.-X."/>
            <person name="Xiao M."/>
            <person name="Li W.-J."/>
        </authorList>
    </citation>
    <scope>NUCLEOTIDE SEQUENCE [LARGE SCALE GENOMIC DNA]</scope>
    <source>
        <strain evidence="4">KCTC 52945</strain>
    </source>
</reference>
<organism evidence="3 4">
    <name type="scientific">Aestuariivirga litoralis</name>
    <dbReference type="NCBI Taxonomy" id="2650924"/>
    <lineage>
        <taxon>Bacteria</taxon>
        <taxon>Pseudomonadati</taxon>
        <taxon>Pseudomonadota</taxon>
        <taxon>Alphaproteobacteria</taxon>
        <taxon>Hyphomicrobiales</taxon>
        <taxon>Aestuariivirgaceae</taxon>
        <taxon>Aestuariivirga</taxon>
    </lineage>
</organism>
<evidence type="ECO:0000256" key="2">
    <source>
        <dbReference type="SAM" id="Phobius"/>
    </source>
</evidence>
<keyword evidence="2" id="KW-1133">Transmembrane helix</keyword>
<comment type="caution">
    <text evidence="3">The sequence shown here is derived from an EMBL/GenBank/DDBJ whole genome shotgun (WGS) entry which is preliminary data.</text>
</comment>
<dbReference type="AlphaFoldDB" id="A0A2W2AST8"/>
<dbReference type="RefSeq" id="WP_111199784.1">
    <property type="nucleotide sequence ID" value="NZ_QKVK01000009.1"/>
</dbReference>
<gene>
    <name evidence="3" type="ORF">DK847_17250</name>
</gene>
<protein>
    <recommendedName>
        <fullName evidence="5">ATP synthase protein I</fullName>
    </recommendedName>
</protein>
<evidence type="ECO:0000313" key="3">
    <source>
        <dbReference type="EMBL" id="PZF75590.1"/>
    </source>
</evidence>